<dbReference type="RefSeq" id="WP_271220824.1">
    <property type="nucleotide sequence ID" value="NZ_BAAAVD010000009.1"/>
</dbReference>
<proteinExistence type="predicted"/>
<gene>
    <name evidence="1" type="ORF">GCM10017600_57840</name>
</gene>
<reference evidence="1" key="1">
    <citation type="journal article" date="2014" name="Int. J. Syst. Evol. Microbiol.">
        <title>Complete genome sequence of Corynebacterium casei LMG S-19264T (=DSM 44701T), isolated from a smear-ripened cheese.</title>
        <authorList>
            <consortium name="US DOE Joint Genome Institute (JGI-PGF)"/>
            <person name="Walter F."/>
            <person name="Albersmeier A."/>
            <person name="Kalinowski J."/>
            <person name="Ruckert C."/>
        </authorList>
    </citation>
    <scope>NUCLEOTIDE SEQUENCE</scope>
    <source>
        <strain evidence="1">VKM Ac-2007</strain>
    </source>
</reference>
<reference evidence="1" key="2">
    <citation type="submission" date="2023-01" db="EMBL/GenBank/DDBJ databases">
        <authorList>
            <person name="Sun Q."/>
            <person name="Evtushenko L."/>
        </authorList>
    </citation>
    <scope>NUCLEOTIDE SEQUENCE</scope>
    <source>
        <strain evidence="1">VKM Ac-2007</strain>
    </source>
</reference>
<dbReference type="AlphaFoldDB" id="A0A9W6I6Y3"/>
<name>A0A9W6I6Y3_9ACTN</name>
<evidence type="ECO:0000313" key="2">
    <source>
        <dbReference type="Proteomes" id="UP001143474"/>
    </source>
</evidence>
<organism evidence="1 2">
    <name type="scientific">Streptosporangium carneum</name>
    <dbReference type="NCBI Taxonomy" id="47481"/>
    <lineage>
        <taxon>Bacteria</taxon>
        <taxon>Bacillati</taxon>
        <taxon>Actinomycetota</taxon>
        <taxon>Actinomycetes</taxon>
        <taxon>Streptosporangiales</taxon>
        <taxon>Streptosporangiaceae</taxon>
        <taxon>Streptosporangium</taxon>
    </lineage>
</organism>
<protein>
    <submittedName>
        <fullName evidence="1">Uncharacterized protein</fullName>
    </submittedName>
</protein>
<keyword evidence="2" id="KW-1185">Reference proteome</keyword>
<accession>A0A9W6I6Y3</accession>
<sequence>MPAGEAEVTEEQRAELAQVREARLEALETLDKHPFWAEQQDRHEAWMALRTAVKA</sequence>
<dbReference type="EMBL" id="BSEV01000016">
    <property type="protein sequence ID" value="GLK12374.1"/>
    <property type="molecule type" value="Genomic_DNA"/>
</dbReference>
<evidence type="ECO:0000313" key="1">
    <source>
        <dbReference type="EMBL" id="GLK12374.1"/>
    </source>
</evidence>
<dbReference type="Proteomes" id="UP001143474">
    <property type="component" value="Unassembled WGS sequence"/>
</dbReference>
<comment type="caution">
    <text evidence="1">The sequence shown here is derived from an EMBL/GenBank/DDBJ whole genome shotgun (WGS) entry which is preliminary data.</text>
</comment>